<reference evidence="1 2" key="1">
    <citation type="submission" date="2016-03" db="EMBL/GenBank/DDBJ databases">
        <title>Whole genome sequencing of Grifola frondosa 9006-11.</title>
        <authorList>
            <person name="Min B."/>
            <person name="Park H."/>
            <person name="Kim J.-G."/>
            <person name="Cho H."/>
            <person name="Oh Y.-L."/>
            <person name="Kong W.-S."/>
            <person name="Choi I.-G."/>
        </authorList>
    </citation>
    <scope>NUCLEOTIDE SEQUENCE [LARGE SCALE GENOMIC DNA]</scope>
    <source>
        <strain evidence="1 2">9006-11</strain>
    </source>
</reference>
<dbReference type="EMBL" id="LUGG01000019">
    <property type="protein sequence ID" value="OBZ68764.1"/>
    <property type="molecule type" value="Genomic_DNA"/>
</dbReference>
<organism evidence="1 2">
    <name type="scientific">Grifola frondosa</name>
    <name type="common">Maitake</name>
    <name type="synonym">Polyporus frondosus</name>
    <dbReference type="NCBI Taxonomy" id="5627"/>
    <lineage>
        <taxon>Eukaryota</taxon>
        <taxon>Fungi</taxon>
        <taxon>Dikarya</taxon>
        <taxon>Basidiomycota</taxon>
        <taxon>Agaricomycotina</taxon>
        <taxon>Agaricomycetes</taxon>
        <taxon>Polyporales</taxon>
        <taxon>Grifolaceae</taxon>
        <taxon>Grifola</taxon>
    </lineage>
</organism>
<dbReference type="AlphaFoldDB" id="A0A1C7M0W9"/>
<evidence type="ECO:0000313" key="1">
    <source>
        <dbReference type="EMBL" id="OBZ68764.1"/>
    </source>
</evidence>
<gene>
    <name evidence="1" type="ORF">A0H81_11324</name>
</gene>
<name>A0A1C7M0W9_GRIFR</name>
<evidence type="ECO:0000313" key="2">
    <source>
        <dbReference type="Proteomes" id="UP000092993"/>
    </source>
</evidence>
<proteinExistence type="predicted"/>
<dbReference type="Proteomes" id="UP000092993">
    <property type="component" value="Unassembled WGS sequence"/>
</dbReference>
<accession>A0A1C7M0W9</accession>
<keyword evidence="2" id="KW-1185">Reference proteome</keyword>
<protein>
    <submittedName>
        <fullName evidence="1">Uncharacterized protein</fullName>
    </submittedName>
</protein>
<comment type="caution">
    <text evidence="1">The sequence shown here is derived from an EMBL/GenBank/DDBJ whole genome shotgun (WGS) entry which is preliminary data.</text>
</comment>
<sequence>MRQKDRHMALQRICALPAASCPNLPQSVRQYISAKDFLVGTSGTRMKVHPYARNSPHVKCGLHRAHVTYIKDGNSECLRSGCDVMAYIVKISNVDCIWERWRNKSPGVIKMIVQLRSTSP</sequence>